<evidence type="ECO:0000256" key="7">
    <source>
        <dbReference type="ARBA" id="ARBA00022840"/>
    </source>
</evidence>
<dbReference type="OrthoDB" id="248923at2759"/>
<dbReference type="PANTHER" id="PTHR44899">
    <property type="entry name" value="CAMK FAMILY PROTEIN KINASE"/>
    <property type="match status" value="1"/>
</dbReference>
<keyword evidence="3" id="KW-0723">Serine/threonine-protein kinase</keyword>
<evidence type="ECO:0000256" key="6">
    <source>
        <dbReference type="ARBA" id="ARBA00022777"/>
    </source>
</evidence>
<feature type="compositionally biased region" description="Polar residues" evidence="10">
    <location>
        <begin position="606"/>
        <end position="618"/>
    </location>
</feature>
<evidence type="ECO:0000256" key="2">
    <source>
        <dbReference type="ARBA" id="ARBA00012513"/>
    </source>
</evidence>
<dbReference type="SMART" id="SM00220">
    <property type="entry name" value="S_TKc"/>
    <property type="match status" value="1"/>
</dbReference>
<dbReference type="PROSITE" id="PS00108">
    <property type="entry name" value="PROTEIN_KINASE_ST"/>
    <property type="match status" value="1"/>
</dbReference>
<dbReference type="InterPro" id="IPR008271">
    <property type="entry name" value="Ser/Thr_kinase_AS"/>
</dbReference>
<evidence type="ECO:0000256" key="9">
    <source>
        <dbReference type="ARBA" id="ARBA00048679"/>
    </source>
</evidence>
<feature type="compositionally biased region" description="Basic and acidic residues" evidence="10">
    <location>
        <begin position="841"/>
        <end position="852"/>
    </location>
</feature>
<evidence type="ECO:0000256" key="8">
    <source>
        <dbReference type="ARBA" id="ARBA00047899"/>
    </source>
</evidence>
<dbReference type="PANTHER" id="PTHR44899:SF3">
    <property type="entry name" value="SERINE_THREONINE-PROTEIN KINASE NEK1"/>
    <property type="match status" value="1"/>
</dbReference>
<dbReference type="GO" id="GO:0004674">
    <property type="term" value="F:protein serine/threonine kinase activity"/>
    <property type="evidence" value="ECO:0007669"/>
    <property type="project" value="UniProtKB-KW"/>
</dbReference>
<comment type="similarity">
    <text evidence="1">Belongs to the protein kinase superfamily. NEK Ser/Thr protein kinase family. NIMA subfamily.</text>
</comment>
<feature type="compositionally biased region" description="Polar residues" evidence="10">
    <location>
        <begin position="861"/>
        <end position="871"/>
    </location>
</feature>
<reference evidence="14" key="1">
    <citation type="submission" date="2017-02" db="UniProtKB">
        <authorList>
            <consortium name="WormBaseParasite"/>
        </authorList>
    </citation>
    <scope>IDENTIFICATION</scope>
</reference>
<dbReference type="GO" id="GO:0005524">
    <property type="term" value="F:ATP binding"/>
    <property type="evidence" value="ECO:0007669"/>
    <property type="project" value="UniProtKB-KW"/>
</dbReference>
<evidence type="ECO:0000313" key="12">
    <source>
        <dbReference type="EMBL" id="VDO14996.1"/>
    </source>
</evidence>
<proteinExistence type="inferred from homology"/>
<name>A0A0R3TZ44_RODNA</name>
<feature type="region of interest" description="Disordered" evidence="10">
    <location>
        <begin position="403"/>
        <end position="439"/>
    </location>
</feature>
<evidence type="ECO:0000313" key="13">
    <source>
        <dbReference type="Proteomes" id="UP000278807"/>
    </source>
</evidence>
<gene>
    <name evidence="12" type="ORF">HNAJ_LOCUS13117</name>
</gene>
<dbReference type="AlphaFoldDB" id="A0A0R3TZ44"/>
<keyword evidence="4" id="KW-0808">Transferase</keyword>
<evidence type="ECO:0000256" key="5">
    <source>
        <dbReference type="ARBA" id="ARBA00022741"/>
    </source>
</evidence>
<feature type="region of interest" description="Disordered" evidence="10">
    <location>
        <begin position="841"/>
        <end position="871"/>
    </location>
</feature>
<evidence type="ECO:0000313" key="14">
    <source>
        <dbReference type="WBParaSite" id="HNAJ_0001314301-mRNA-1"/>
    </source>
</evidence>
<feature type="region of interest" description="Disordered" evidence="10">
    <location>
        <begin position="554"/>
        <end position="579"/>
    </location>
</feature>
<keyword evidence="5" id="KW-0547">Nucleotide-binding</keyword>
<dbReference type="EC" id="2.7.11.1" evidence="2"/>
<reference evidence="12 13" key="2">
    <citation type="submission" date="2018-11" db="EMBL/GenBank/DDBJ databases">
        <authorList>
            <consortium name="Pathogen Informatics"/>
        </authorList>
    </citation>
    <scope>NUCLEOTIDE SEQUENCE [LARGE SCALE GENOMIC DNA]</scope>
</reference>
<feature type="region of interest" description="Disordered" evidence="10">
    <location>
        <begin position="593"/>
        <end position="622"/>
    </location>
</feature>
<dbReference type="InterPro" id="IPR051131">
    <property type="entry name" value="NEK_Ser/Thr_kinase_NIMA"/>
</dbReference>
<dbReference type="CDD" id="cd08215">
    <property type="entry name" value="STKc_Nek"/>
    <property type="match status" value="1"/>
</dbReference>
<feature type="domain" description="Protein kinase" evidence="11">
    <location>
        <begin position="1"/>
        <end position="217"/>
    </location>
</feature>
<dbReference type="InterPro" id="IPR000719">
    <property type="entry name" value="Prot_kinase_dom"/>
</dbReference>
<dbReference type="STRING" id="102285.A0A0R3TZ44"/>
<dbReference type="InterPro" id="IPR011009">
    <property type="entry name" value="Kinase-like_dom_sf"/>
</dbReference>
<evidence type="ECO:0000256" key="4">
    <source>
        <dbReference type="ARBA" id="ARBA00022679"/>
    </source>
</evidence>
<keyword evidence="13" id="KW-1185">Reference proteome</keyword>
<organism evidence="14">
    <name type="scientific">Rodentolepis nana</name>
    <name type="common">Dwarf tapeworm</name>
    <name type="synonym">Hymenolepis nana</name>
    <dbReference type="NCBI Taxonomy" id="102285"/>
    <lineage>
        <taxon>Eukaryota</taxon>
        <taxon>Metazoa</taxon>
        <taxon>Spiralia</taxon>
        <taxon>Lophotrochozoa</taxon>
        <taxon>Platyhelminthes</taxon>
        <taxon>Cestoda</taxon>
        <taxon>Eucestoda</taxon>
        <taxon>Cyclophyllidea</taxon>
        <taxon>Hymenolepididae</taxon>
        <taxon>Rodentolepis</taxon>
    </lineage>
</organism>
<evidence type="ECO:0000256" key="1">
    <source>
        <dbReference type="ARBA" id="ARBA00010886"/>
    </source>
</evidence>
<dbReference type="SUPFAM" id="SSF56112">
    <property type="entry name" value="Protein kinase-like (PK-like)"/>
    <property type="match status" value="1"/>
</dbReference>
<dbReference type="EMBL" id="UZAE01015004">
    <property type="protein sequence ID" value="VDO14996.1"/>
    <property type="molecule type" value="Genomic_DNA"/>
</dbReference>
<dbReference type="WBParaSite" id="HNAJ_0001314301-mRNA-1">
    <property type="protein sequence ID" value="HNAJ_0001314301-mRNA-1"/>
    <property type="gene ID" value="HNAJ_0001314301"/>
</dbReference>
<comment type="catalytic activity">
    <reaction evidence="8">
        <text>L-threonyl-[protein] + ATP = O-phospho-L-threonyl-[protein] + ADP + H(+)</text>
        <dbReference type="Rhea" id="RHEA:46608"/>
        <dbReference type="Rhea" id="RHEA-COMP:11060"/>
        <dbReference type="Rhea" id="RHEA-COMP:11605"/>
        <dbReference type="ChEBI" id="CHEBI:15378"/>
        <dbReference type="ChEBI" id="CHEBI:30013"/>
        <dbReference type="ChEBI" id="CHEBI:30616"/>
        <dbReference type="ChEBI" id="CHEBI:61977"/>
        <dbReference type="ChEBI" id="CHEBI:456216"/>
        <dbReference type="EC" id="2.7.11.1"/>
    </reaction>
</comment>
<evidence type="ECO:0000256" key="10">
    <source>
        <dbReference type="SAM" id="MobiDB-lite"/>
    </source>
</evidence>
<accession>A0A0R3TZ44</accession>
<keyword evidence="7" id="KW-0067">ATP-binding</keyword>
<dbReference type="Proteomes" id="UP000278807">
    <property type="component" value="Unassembled WGS sequence"/>
</dbReference>
<keyword evidence="6" id="KW-0418">Kinase</keyword>
<dbReference type="FunFam" id="1.10.510.10:FF:000172">
    <property type="entry name" value="serine/threonine-protein kinase Nek1 isoform X1"/>
    <property type="match status" value="1"/>
</dbReference>
<evidence type="ECO:0000256" key="3">
    <source>
        <dbReference type="ARBA" id="ARBA00022527"/>
    </source>
</evidence>
<dbReference type="Pfam" id="PF00069">
    <property type="entry name" value="Pkinase"/>
    <property type="match status" value="1"/>
</dbReference>
<sequence length="871" mass="98217">MKPREIDESRKEISVLAKLNHPNIVKYCHSFEESDAIYIIMEYCDGGDLYTKINSQKGVLFAEDEILDWFVQISLAVKHIHDHMILHRDIKSQNIFLTSKGRIKLGDFGIAKILKNTFDLARTCIGTPYYLSPEICENKPYNNKSDIWALGCVLYELTTLKHPFDAGNIKSLVLKIISGRYPPISPKYSIDLRNLISKLFQRNPRQVTLVFNSHLALYYVSYNLMIFLQFSSEYYSGPQERKCEKKVMAERAGSRPPRMPSSIVGKGHCNKCNKQSPRIAKRQSTSRSRKFPPNQVLKHISKEKLIRRRDLIASIHQKKQKAISRICKEMLLEKPKGNACIHASPTPPSAKLFIALDKISRHYRNSPVPMIRPSVEIPVLVPKTPRLEVVSVGTLSRYLEELKRRSHESEQGSVSECKNRQGRNSSVGGGSDVSTVDSSSSLMVVGKPVAKVYPNVKKYNDVDDRDPLMLNYIERRLAAERNRAKSDNRSYGVACALGRVCPYVVERKKSPAGRVQCTEPMEFPHVHYDAKSKCGKPPESIPSISSVLEHLKTPPPNKVRIAEGHPIMKNDPPSISREPSQRLIEKKKQIILRRINSRSSNHESPRSITSVENDSSEPNFPGSVDLSIPYRKVWNKAPIPSLLEKMSSADVDTDGFLVVLTGKTITQHCGENSSTNRPGNSETIEHGIAHSPIRDKMEKGGLIKHEGELNFNSMVYIEATLRSISASLPDLSDFATNGGQLSKQWSSMPSIFQHQLNSAKISRRTGSLEILPESAYEEDILCRRYSLESIPSLSLVPATRTPELSSSPSTSTLRYAVINSFGIDFDQNFNQTTAKPLELFDSRKYTSEEPPRRSIKRSHSEPSISYQAEEY</sequence>
<evidence type="ECO:0000259" key="11">
    <source>
        <dbReference type="PROSITE" id="PS50011"/>
    </source>
</evidence>
<protein>
    <recommendedName>
        <fullName evidence="2">non-specific serine/threonine protein kinase</fullName>
        <ecNumber evidence="2">2.7.11.1</ecNumber>
    </recommendedName>
</protein>
<dbReference type="Gene3D" id="1.10.510.10">
    <property type="entry name" value="Transferase(Phosphotransferase) domain 1"/>
    <property type="match status" value="1"/>
</dbReference>
<comment type="catalytic activity">
    <reaction evidence="9">
        <text>L-seryl-[protein] + ATP = O-phospho-L-seryl-[protein] + ADP + H(+)</text>
        <dbReference type="Rhea" id="RHEA:17989"/>
        <dbReference type="Rhea" id="RHEA-COMP:9863"/>
        <dbReference type="Rhea" id="RHEA-COMP:11604"/>
        <dbReference type="ChEBI" id="CHEBI:15378"/>
        <dbReference type="ChEBI" id="CHEBI:29999"/>
        <dbReference type="ChEBI" id="CHEBI:30616"/>
        <dbReference type="ChEBI" id="CHEBI:83421"/>
        <dbReference type="ChEBI" id="CHEBI:456216"/>
        <dbReference type="EC" id="2.7.11.1"/>
    </reaction>
</comment>
<dbReference type="PROSITE" id="PS50011">
    <property type="entry name" value="PROTEIN_KINASE_DOM"/>
    <property type="match status" value="1"/>
</dbReference>